<organism evidence="3 4">
    <name type="scientific">Gossypium hirsutum</name>
    <name type="common">Upland cotton</name>
    <name type="synonym">Gossypium mexicanum</name>
    <dbReference type="NCBI Taxonomy" id="3635"/>
    <lineage>
        <taxon>Eukaryota</taxon>
        <taxon>Viridiplantae</taxon>
        <taxon>Streptophyta</taxon>
        <taxon>Embryophyta</taxon>
        <taxon>Tracheophyta</taxon>
        <taxon>Spermatophyta</taxon>
        <taxon>Magnoliopsida</taxon>
        <taxon>eudicotyledons</taxon>
        <taxon>Gunneridae</taxon>
        <taxon>Pentapetalae</taxon>
        <taxon>rosids</taxon>
        <taxon>malvids</taxon>
        <taxon>Malvales</taxon>
        <taxon>Malvaceae</taxon>
        <taxon>Malvoideae</taxon>
        <taxon>Gossypium</taxon>
    </lineage>
</organism>
<dbReference type="KEGG" id="ghi:107902309"/>
<evidence type="ECO:0000313" key="4">
    <source>
        <dbReference type="RefSeq" id="XP_016684008.1"/>
    </source>
</evidence>
<dbReference type="Pfam" id="PF03732">
    <property type="entry name" value="Retrotrans_gag"/>
    <property type="match status" value="1"/>
</dbReference>
<evidence type="ECO:0000313" key="3">
    <source>
        <dbReference type="Proteomes" id="UP000818029"/>
    </source>
</evidence>
<protein>
    <recommendedName>
        <fullName evidence="2">Retrotransposon gag domain-containing protein</fullName>
    </recommendedName>
</protein>
<keyword evidence="3" id="KW-1185">Reference proteome</keyword>
<dbReference type="PANTHER" id="PTHR34482:SF36">
    <property type="entry name" value="RETROTRANSPOSON GAG DOMAIN-CONTAINING PROTEIN"/>
    <property type="match status" value="1"/>
</dbReference>
<evidence type="ECO:0000259" key="2">
    <source>
        <dbReference type="Pfam" id="PF03732"/>
    </source>
</evidence>
<feature type="domain" description="Retrotransposon gag" evidence="2">
    <location>
        <begin position="100"/>
        <end position="195"/>
    </location>
</feature>
<dbReference type="AlphaFoldDB" id="A0A1U8J5W4"/>
<dbReference type="InterPro" id="IPR005162">
    <property type="entry name" value="Retrotrans_gag_dom"/>
</dbReference>
<name>A0A1U8J5W4_GOSHI</name>
<dbReference type="PANTHER" id="PTHR34482">
    <property type="entry name" value="DNA DAMAGE-INDUCIBLE PROTEIN 1-LIKE"/>
    <property type="match status" value="1"/>
</dbReference>
<dbReference type="OrthoDB" id="2272416at2759"/>
<sequence>MSDRPEGAGQEEEYRETIQGRSQAQQPPPPPIVPPVTTPFAPPLIDESSKRTLIEKLRKFGAEEFRRRSDDDPVKVEYWLKSLERVFNQIMCSPEDYLRCAVSLLKEEAYNWWETIEAMVPADKLTWEFFQNEFKKMYVGKRYLDNKKRGFIDLRQGDKIMAEYEREFVYLSRYARDVVPIEEEMCIRFEEGLNDEIRMMKSE</sequence>
<dbReference type="Proteomes" id="UP000818029">
    <property type="component" value="Chromosome A01"/>
</dbReference>
<feature type="region of interest" description="Disordered" evidence="1">
    <location>
        <begin position="1"/>
        <end position="44"/>
    </location>
</feature>
<proteinExistence type="predicted"/>
<reference evidence="4" key="2">
    <citation type="submission" date="2025-08" db="UniProtKB">
        <authorList>
            <consortium name="RefSeq"/>
        </authorList>
    </citation>
    <scope>IDENTIFICATION</scope>
</reference>
<gene>
    <name evidence="4" type="primary">LOC107902309</name>
</gene>
<dbReference type="PaxDb" id="3635-A0A1U8J5W4"/>
<accession>A0A1U8J5W4</accession>
<dbReference type="GeneID" id="107902309"/>
<feature type="compositionally biased region" description="Pro residues" evidence="1">
    <location>
        <begin position="26"/>
        <end position="42"/>
    </location>
</feature>
<dbReference type="RefSeq" id="XP_016684008.1">
    <property type="nucleotide sequence ID" value="XM_016828519.1"/>
</dbReference>
<evidence type="ECO:0000256" key="1">
    <source>
        <dbReference type="SAM" id="MobiDB-lite"/>
    </source>
</evidence>
<reference evidence="3" key="1">
    <citation type="journal article" date="2020" name="Nat. Genet.">
        <title>Genomic diversifications of five Gossypium allopolyploid species and their impact on cotton improvement.</title>
        <authorList>
            <person name="Chen Z.J."/>
            <person name="Sreedasyam A."/>
            <person name="Ando A."/>
            <person name="Song Q."/>
            <person name="De Santiago L.M."/>
            <person name="Hulse-Kemp A.M."/>
            <person name="Ding M."/>
            <person name="Ye W."/>
            <person name="Kirkbride R.C."/>
            <person name="Jenkins J."/>
            <person name="Plott C."/>
            <person name="Lovell J."/>
            <person name="Lin Y.M."/>
            <person name="Vaughn R."/>
            <person name="Liu B."/>
            <person name="Simpson S."/>
            <person name="Scheffler B.E."/>
            <person name="Wen L."/>
            <person name="Saski C.A."/>
            <person name="Grover C.E."/>
            <person name="Hu G."/>
            <person name="Conover J.L."/>
            <person name="Carlson J.W."/>
            <person name="Shu S."/>
            <person name="Boston L.B."/>
            <person name="Williams M."/>
            <person name="Peterson D.G."/>
            <person name="McGee K."/>
            <person name="Jones D.C."/>
            <person name="Wendel J.F."/>
            <person name="Stelly D.M."/>
            <person name="Grimwood J."/>
            <person name="Schmutz J."/>
        </authorList>
    </citation>
    <scope>NUCLEOTIDE SEQUENCE [LARGE SCALE GENOMIC DNA]</scope>
    <source>
        <strain evidence="3">cv. TM-1</strain>
    </source>
</reference>